<organism evidence="2 3">
    <name type="scientific">Rhizobium aquaticum</name>
    <dbReference type="NCBI Taxonomy" id="1549636"/>
    <lineage>
        <taxon>Bacteria</taxon>
        <taxon>Pseudomonadati</taxon>
        <taxon>Pseudomonadota</taxon>
        <taxon>Alphaproteobacteria</taxon>
        <taxon>Hyphomicrobiales</taxon>
        <taxon>Rhizobiaceae</taxon>
        <taxon>Rhizobium/Agrobacterium group</taxon>
        <taxon>Rhizobium</taxon>
    </lineage>
</organism>
<dbReference type="Proteomes" id="UP001549047">
    <property type="component" value="Unassembled WGS sequence"/>
</dbReference>
<reference evidence="2 3" key="1">
    <citation type="submission" date="2024-06" db="EMBL/GenBank/DDBJ databases">
        <title>Genomic Encyclopedia of Type Strains, Phase IV (KMG-IV): sequencing the most valuable type-strain genomes for metagenomic binning, comparative biology and taxonomic classification.</title>
        <authorList>
            <person name="Goeker M."/>
        </authorList>
    </citation>
    <scope>NUCLEOTIDE SEQUENCE [LARGE SCALE GENOMIC DNA]</scope>
    <source>
        <strain evidence="2 3">DSM 29780</strain>
    </source>
</reference>
<dbReference type="InterPro" id="IPR005546">
    <property type="entry name" value="Autotransporte_beta"/>
</dbReference>
<proteinExistence type="predicted"/>
<dbReference type="InterPro" id="IPR014262">
    <property type="entry name" value="HAF_rpt"/>
</dbReference>
<comment type="caution">
    <text evidence="2">The sequence shown here is derived from an EMBL/GenBank/DDBJ whole genome shotgun (WGS) entry which is preliminary data.</text>
</comment>
<dbReference type="SMART" id="SM00869">
    <property type="entry name" value="Autotransporter"/>
    <property type="match status" value="1"/>
</dbReference>
<dbReference type="PROSITE" id="PS51208">
    <property type="entry name" value="AUTOTRANSPORTER"/>
    <property type="match status" value="1"/>
</dbReference>
<feature type="domain" description="Autotransporter" evidence="1">
    <location>
        <begin position="435"/>
        <end position="703"/>
    </location>
</feature>
<evidence type="ECO:0000313" key="2">
    <source>
        <dbReference type="EMBL" id="MET3615700.1"/>
    </source>
</evidence>
<sequence length="703" mass="72752">MTLHTSIVSKERLPAFIFPSENPVFLRLRRVLLAGAAAFCAAGPAPAQSFTDIGTPPGVPAGDEAVEDRVAVSGDGKTLALSALGNGFRRAANGTYTDLGRLHGGNSLSTYGINADGSVIVGQAVDGGVFQPRAARWTADTGLISLGTLGGSTSAATGVSDDGNTVVGSSTLPSGRSRAFRWTQAAGMVDLGVVGLAKWSWANGVSGDGSTVVGYSNDQQDGNISGFRWTQATGMVSLGSLNNGSVSLARAANRDGSVIVGYAADGMLNNSARAFRWTQATGMVSLGTLGGANDTSDARAVSADGAVVVGNTYMPLTPNDEPSAVGFRWTQATGMLSVEKWLRSNGVAVADFTTQTASGVSADGNVVVGQLRNTNPYIARGPVPVQPGGTTTTAGLMDVPNFQQSLANLNGLPPMSLNADQVINGAHSSPLFMLLDAGQSSAWFTGDGGYADAQTYRGGLGAGEIGFGRGIEGGWTVRIAGGGQYSRFDLNNAGNATFSGGYVAPEAALNFGGRFVGTLTGYYSWGRADIRRGYLNGTANDFSTGSTDTQTFALRARLDWKDAFMLADTGVSPYASYTHIDGRMGGYTETGGSFPSRFDASREVSNAVRIGADAKTPLNDQFALVTRLEYGHRFEKAGAGVSGQILGLSAFSIDGAPVQQDWVRGGIGVNYKLGNGDGLVMLNTSNQTGRNVTWLSASYRVKF</sequence>
<accession>A0ABV2J4M5</accession>
<keyword evidence="3" id="KW-1185">Reference proteome</keyword>
<evidence type="ECO:0000259" key="1">
    <source>
        <dbReference type="PROSITE" id="PS51208"/>
    </source>
</evidence>
<dbReference type="Gene3D" id="2.40.128.130">
    <property type="entry name" value="Autotransporter beta-domain"/>
    <property type="match status" value="1"/>
</dbReference>
<name>A0ABV2J4M5_9HYPH</name>
<evidence type="ECO:0000313" key="3">
    <source>
        <dbReference type="Proteomes" id="UP001549047"/>
    </source>
</evidence>
<dbReference type="InterPro" id="IPR036709">
    <property type="entry name" value="Autotransporte_beta_dom_sf"/>
</dbReference>
<dbReference type="EMBL" id="JBEPMB010000009">
    <property type="protein sequence ID" value="MET3615700.1"/>
    <property type="molecule type" value="Genomic_DNA"/>
</dbReference>
<dbReference type="NCBIfam" id="TIGR02913">
    <property type="entry name" value="HAF_rpt"/>
    <property type="match status" value="2"/>
</dbReference>
<dbReference type="RefSeq" id="WP_354558171.1">
    <property type="nucleotide sequence ID" value="NZ_JBEPMB010000009.1"/>
</dbReference>
<dbReference type="Pfam" id="PF03797">
    <property type="entry name" value="Autotransporter"/>
    <property type="match status" value="1"/>
</dbReference>
<protein>
    <submittedName>
        <fullName evidence="2">HAF family extracellular repeat protein</fullName>
    </submittedName>
</protein>
<dbReference type="SUPFAM" id="SSF103515">
    <property type="entry name" value="Autotransporter"/>
    <property type="match status" value="1"/>
</dbReference>
<gene>
    <name evidence="2" type="ORF">ABID16_004047</name>
</gene>